<organism evidence="2 3">
    <name type="scientific">Aulographum hederae CBS 113979</name>
    <dbReference type="NCBI Taxonomy" id="1176131"/>
    <lineage>
        <taxon>Eukaryota</taxon>
        <taxon>Fungi</taxon>
        <taxon>Dikarya</taxon>
        <taxon>Ascomycota</taxon>
        <taxon>Pezizomycotina</taxon>
        <taxon>Dothideomycetes</taxon>
        <taxon>Pleosporomycetidae</taxon>
        <taxon>Aulographales</taxon>
        <taxon>Aulographaceae</taxon>
    </lineage>
</organism>
<dbReference type="Proteomes" id="UP000800041">
    <property type="component" value="Unassembled WGS sequence"/>
</dbReference>
<name>A0A6G1GW48_9PEZI</name>
<dbReference type="OrthoDB" id="5394411at2759"/>
<dbReference type="AlphaFoldDB" id="A0A6G1GW48"/>
<proteinExistence type="predicted"/>
<accession>A0A6G1GW48</accession>
<dbReference type="InterPro" id="IPR024624">
    <property type="entry name" value="Pyridox_Oxase_Alr4036_FMN-bd"/>
</dbReference>
<keyword evidence="3" id="KW-1185">Reference proteome</keyword>
<dbReference type="PANTHER" id="PTHR28243:SF1">
    <property type="entry name" value="PYRIDOXAMINE 5'-PHOSPHATE OXIDASE ALR4036 FAMILY FMN-BINDING DOMAIN-CONTAINING PROTEIN"/>
    <property type="match status" value="1"/>
</dbReference>
<protein>
    <recommendedName>
        <fullName evidence="1">Pyridoxamine 5'-phosphate oxidase Alr4036 family FMN-binding domain-containing protein</fullName>
    </recommendedName>
</protein>
<evidence type="ECO:0000259" key="1">
    <source>
        <dbReference type="Pfam" id="PF12766"/>
    </source>
</evidence>
<dbReference type="EMBL" id="ML977164">
    <property type="protein sequence ID" value="KAF1985027.1"/>
    <property type="molecule type" value="Genomic_DNA"/>
</dbReference>
<evidence type="ECO:0000313" key="2">
    <source>
        <dbReference type="EMBL" id="KAF1985027.1"/>
    </source>
</evidence>
<gene>
    <name evidence="2" type="ORF">K402DRAFT_395079</name>
</gene>
<dbReference type="Pfam" id="PF12766">
    <property type="entry name" value="Pyridox_oxase_2"/>
    <property type="match status" value="1"/>
</dbReference>
<dbReference type="PANTHER" id="PTHR28243">
    <property type="entry name" value="AGL049CP"/>
    <property type="match status" value="1"/>
</dbReference>
<feature type="domain" description="Pyridoxamine 5'-phosphate oxidase Alr4036 family FMN-binding" evidence="1">
    <location>
        <begin position="11"/>
        <end position="138"/>
    </location>
</feature>
<dbReference type="GO" id="GO:0010181">
    <property type="term" value="F:FMN binding"/>
    <property type="evidence" value="ECO:0007669"/>
    <property type="project" value="InterPro"/>
</dbReference>
<sequence>MSSTATQSGPAPWRQTFLDHLSKMSSPELMLSTLTAAPSGSSTSHLPRARTCIYRGMWTELPENKHNPAEKNERVFGSDMPTITTDVRMEKVGQITGTGEEETGKEGSGGGGRVEAVWWIKEGDVMTQWRVKGEAFVIGPDVGEDGNEGVKMVKTELGKRMRTVNEGQQADWSWEKELTAHFGNLSPMMRGSFKAPSPGMPKGEPFDDKKYVSGQKVEDLHDPVARENFRLVVIRPDEVEQLYLGEPKFFRYRYTYQEDSGDWKKVELWP</sequence>
<reference evidence="2" key="1">
    <citation type="journal article" date="2020" name="Stud. Mycol.">
        <title>101 Dothideomycetes genomes: a test case for predicting lifestyles and emergence of pathogens.</title>
        <authorList>
            <person name="Haridas S."/>
            <person name="Albert R."/>
            <person name="Binder M."/>
            <person name="Bloem J."/>
            <person name="Labutti K."/>
            <person name="Salamov A."/>
            <person name="Andreopoulos B."/>
            <person name="Baker S."/>
            <person name="Barry K."/>
            <person name="Bills G."/>
            <person name="Bluhm B."/>
            <person name="Cannon C."/>
            <person name="Castanera R."/>
            <person name="Culley D."/>
            <person name="Daum C."/>
            <person name="Ezra D."/>
            <person name="Gonzalez J."/>
            <person name="Henrissat B."/>
            <person name="Kuo A."/>
            <person name="Liang C."/>
            <person name="Lipzen A."/>
            <person name="Lutzoni F."/>
            <person name="Magnuson J."/>
            <person name="Mondo S."/>
            <person name="Nolan M."/>
            <person name="Ohm R."/>
            <person name="Pangilinan J."/>
            <person name="Park H.-J."/>
            <person name="Ramirez L."/>
            <person name="Alfaro M."/>
            <person name="Sun H."/>
            <person name="Tritt A."/>
            <person name="Yoshinaga Y."/>
            <person name="Zwiers L.-H."/>
            <person name="Turgeon B."/>
            <person name="Goodwin S."/>
            <person name="Spatafora J."/>
            <person name="Crous P."/>
            <person name="Grigoriev I."/>
        </authorList>
    </citation>
    <scope>NUCLEOTIDE SEQUENCE</scope>
    <source>
        <strain evidence="2">CBS 113979</strain>
    </source>
</reference>
<dbReference type="Gene3D" id="2.30.110.10">
    <property type="entry name" value="Electron Transport, Fmn-binding Protein, Chain A"/>
    <property type="match status" value="1"/>
</dbReference>
<dbReference type="InterPro" id="IPR012349">
    <property type="entry name" value="Split_barrel_FMN-bd"/>
</dbReference>
<dbReference type="SUPFAM" id="SSF50475">
    <property type="entry name" value="FMN-binding split barrel"/>
    <property type="match status" value="1"/>
</dbReference>
<evidence type="ECO:0000313" key="3">
    <source>
        <dbReference type="Proteomes" id="UP000800041"/>
    </source>
</evidence>